<gene>
    <name evidence="1" type="ORF">CIK00_15185</name>
</gene>
<sequence length="142" mass="16296">MTWAEKVDYVTVFLSYDLDFVVKSQKIIKVVNLESTMPKHHFLLTYSVSPNGSGDKESRAADKVRRKITKLEEWRKLDNVETAFEGQLYLVSNDVEDKRSEAEEDVTKVFRAVVDELDAYSDVWVNVALSVDKLGACIEFRV</sequence>
<dbReference type="AlphaFoldDB" id="A0A2N4UQ29"/>
<organism evidence="1 2">
    <name type="scientific">Photobacterium carnosum</name>
    <dbReference type="NCBI Taxonomy" id="2023717"/>
    <lineage>
        <taxon>Bacteria</taxon>
        <taxon>Pseudomonadati</taxon>
        <taxon>Pseudomonadota</taxon>
        <taxon>Gammaproteobacteria</taxon>
        <taxon>Vibrionales</taxon>
        <taxon>Vibrionaceae</taxon>
        <taxon>Photobacterium</taxon>
    </lineage>
</organism>
<reference evidence="1 2" key="1">
    <citation type="journal article" date="2018" name="Syst. Appl. Microbiol.">
        <title>Photobacterium carnosum sp. nov., isolated from spoiled modified atmosphere packaged poultry meat.</title>
        <authorList>
            <person name="Hilgarth M."/>
            <person name="Fuertes S."/>
            <person name="Ehrmann M."/>
            <person name="Vogel R.F."/>
        </authorList>
    </citation>
    <scope>NUCLEOTIDE SEQUENCE [LARGE SCALE GENOMIC DNA]</scope>
    <source>
        <strain evidence="1 2">TMW 2.2021</strain>
    </source>
</reference>
<evidence type="ECO:0000313" key="1">
    <source>
        <dbReference type="EMBL" id="PLC57124.1"/>
    </source>
</evidence>
<protein>
    <submittedName>
        <fullName evidence="1">Uncharacterized protein</fullName>
    </submittedName>
</protein>
<comment type="caution">
    <text evidence="1">The sequence shown here is derived from an EMBL/GenBank/DDBJ whole genome shotgun (WGS) entry which is preliminary data.</text>
</comment>
<proteinExistence type="predicted"/>
<dbReference type="Proteomes" id="UP000234420">
    <property type="component" value="Unassembled WGS sequence"/>
</dbReference>
<keyword evidence="2" id="KW-1185">Reference proteome</keyword>
<dbReference type="EMBL" id="NPIB01000020">
    <property type="protein sequence ID" value="PLC57124.1"/>
    <property type="molecule type" value="Genomic_DNA"/>
</dbReference>
<evidence type="ECO:0000313" key="2">
    <source>
        <dbReference type="Proteomes" id="UP000234420"/>
    </source>
</evidence>
<name>A0A2N4UQ29_9GAMM</name>
<dbReference type="RefSeq" id="WP_082960789.1">
    <property type="nucleotide sequence ID" value="NZ_JABJXE010000015.1"/>
</dbReference>
<accession>A0A2N4UQ29</accession>